<proteinExistence type="predicted"/>
<reference evidence="1 2" key="1">
    <citation type="submission" date="2019-01" db="EMBL/GenBank/DDBJ databases">
        <authorList>
            <person name="Chen W.-M."/>
        </authorList>
    </citation>
    <scope>NUCLEOTIDE SEQUENCE [LARGE SCALE GENOMIC DNA]</scope>
    <source>
        <strain evidence="1 2">TLA-22</strain>
    </source>
</reference>
<dbReference type="Pfam" id="PF06684">
    <property type="entry name" value="AA_synth"/>
    <property type="match status" value="1"/>
</dbReference>
<organism evidence="1 2">
    <name type="scientific">Sphingobium algorifonticola</name>
    <dbReference type="NCBI Taxonomy" id="2008318"/>
    <lineage>
        <taxon>Bacteria</taxon>
        <taxon>Pseudomonadati</taxon>
        <taxon>Pseudomonadota</taxon>
        <taxon>Alphaproteobacteria</taxon>
        <taxon>Sphingomonadales</taxon>
        <taxon>Sphingomonadaceae</taxon>
        <taxon>Sphingobium</taxon>
    </lineage>
</organism>
<dbReference type="Gene3D" id="3.30.1330.110">
    <property type="entry name" value="BB2672"/>
    <property type="match status" value="1"/>
</dbReference>
<dbReference type="InterPro" id="IPR035936">
    <property type="entry name" value="BB2672"/>
</dbReference>
<name>A0A437J9Z5_9SPHN</name>
<dbReference type="RefSeq" id="WP_127690503.1">
    <property type="nucleotide sequence ID" value="NZ_RZUL01000002.1"/>
</dbReference>
<accession>A0A437J9Z5</accession>
<evidence type="ECO:0000313" key="2">
    <source>
        <dbReference type="Proteomes" id="UP000282977"/>
    </source>
</evidence>
<protein>
    <submittedName>
        <fullName evidence="1">Amino acid synthesis family protein</fullName>
    </submittedName>
</protein>
<evidence type="ECO:0000313" key="1">
    <source>
        <dbReference type="EMBL" id="RVT42327.1"/>
    </source>
</evidence>
<keyword evidence="2" id="KW-1185">Reference proteome</keyword>
<dbReference type="AlphaFoldDB" id="A0A437J9Z5"/>
<sequence length="192" mass="20524">MTVDIRKIGVTLDEIHHDGGPPRTPPLRVVTAYAVVRNPFAGRYVEDIQYWMADLKPLGLDLADRMIAALGDPEQVEAYGKGAIVGSDGELEHGALWHEPGGWSMRERLGDTKAIVFSAKTIGPIGTRLMIPLGHINAAYVRSHFSAAEIGAYDAPRADEILFGLAMATGGRVNARAGGLGVDAIKGQDGLR</sequence>
<dbReference type="OrthoDB" id="9803312at2"/>
<dbReference type="EMBL" id="RZUL01000002">
    <property type="protein sequence ID" value="RVT42327.1"/>
    <property type="molecule type" value="Genomic_DNA"/>
</dbReference>
<dbReference type="InterPro" id="IPR009569">
    <property type="entry name" value="AA_synth_put"/>
</dbReference>
<dbReference type="Proteomes" id="UP000282977">
    <property type="component" value="Unassembled WGS sequence"/>
</dbReference>
<gene>
    <name evidence="1" type="ORF">ENE74_09040</name>
</gene>
<comment type="caution">
    <text evidence="1">The sequence shown here is derived from an EMBL/GenBank/DDBJ whole genome shotgun (WGS) entry which is preliminary data.</text>
</comment>
<dbReference type="SUPFAM" id="SSF160519">
    <property type="entry name" value="BB2672-like"/>
    <property type="match status" value="1"/>
</dbReference>